<organism>
    <name type="scientific">Ixodes scapularis</name>
    <name type="common">Black-legged tick</name>
    <name type="synonym">Deer tick</name>
    <dbReference type="NCBI Taxonomy" id="6945"/>
    <lineage>
        <taxon>Eukaryota</taxon>
        <taxon>Metazoa</taxon>
        <taxon>Ecdysozoa</taxon>
        <taxon>Arthropoda</taxon>
        <taxon>Chelicerata</taxon>
        <taxon>Arachnida</taxon>
        <taxon>Acari</taxon>
        <taxon>Parasitiformes</taxon>
        <taxon>Ixodida</taxon>
        <taxon>Ixodoidea</taxon>
        <taxon>Ixodidae</taxon>
        <taxon>Ixodinae</taxon>
        <taxon>Ixodes</taxon>
    </lineage>
</organism>
<reference evidence="3" key="2">
    <citation type="submission" date="2020-05" db="UniProtKB">
        <authorList>
            <consortium name="EnsemblMetazoa"/>
        </authorList>
    </citation>
    <scope>IDENTIFICATION</scope>
    <source>
        <strain evidence="3">wikel</strain>
    </source>
</reference>
<feature type="transmembrane region" description="Helical" evidence="1">
    <location>
        <begin position="31"/>
        <end position="49"/>
    </location>
</feature>
<keyword evidence="1" id="KW-0472">Membrane</keyword>
<proteinExistence type="predicted"/>
<dbReference type="EnsemblMetazoa" id="ISCW000341-RA">
    <property type="protein sequence ID" value="ISCW000341-PA"/>
    <property type="gene ID" value="ISCW000341"/>
</dbReference>
<gene>
    <name evidence="2" type="ORF">IscW_ISCW000341</name>
</gene>
<dbReference type="Proteomes" id="UP000001555">
    <property type="component" value="Unassembled WGS sequence"/>
</dbReference>
<dbReference type="HOGENOM" id="CLU_020557_1_0_1"/>
<evidence type="ECO:0000313" key="3">
    <source>
        <dbReference type="EnsemblMetazoa" id="ISCW000341-PA"/>
    </source>
</evidence>
<reference evidence="2 4" key="1">
    <citation type="submission" date="2008-03" db="EMBL/GenBank/DDBJ databases">
        <title>Annotation of Ixodes scapularis.</title>
        <authorList>
            <consortium name="Ixodes scapularis Genome Project Consortium"/>
            <person name="Caler E."/>
            <person name="Hannick L.I."/>
            <person name="Bidwell S."/>
            <person name="Joardar V."/>
            <person name="Thiagarajan M."/>
            <person name="Amedeo P."/>
            <person name="Galinsky K.J."/>
            <person name="Schobel S."/>
            <person name="Inman J."/>
            <person name="Hostetler J."/>
            <person name="Miller J."/>
            <person name="Hammond M."/>
            <person name="Megy K."/>
            <person name="Lawson D."/>
            <person name="Kodira C."/>
            <person name="Sutton G."/>
            <person name="Meyer J."/>
            <person name="Hill C.A."/>
            <person name="Birren B."/>
            <person name="Nene V."/>
            <person name="Collins F."/>
            <person name="Alarcon-Chaidez F."/>
            <person name="Wikel S."/>
            <person name="Strausberg R."/>
        </authorList>
    </citation>
    <scope>NUCLEOTIDE SEQUENCE [LARGE SCALE GENOMIC DNA]</scope>
    <source>
        <strain evidence="4">Wikel</strain>
        <strain evidence="2">Wikel colony</strain>
    </source>
</reference>
<sequence>MFTVKPSLLYAVVRFGEGEAPCRILCLHSSSALPIIIIILFIIVVFTWFDHQLFNEAGNVLLVCLPIKHLFGRFCLKKNKVTSC</sequence>
<accession>B7P4B5</accession>
<protein>
    <submittedName>
        <fullName evidence="2 3">Uncharacterized protein</fullName>
    </submittedName>
</protein>
<keyword evidence="1" id="KW-0812">Transmembrane</keyword>
<evidence type="ECO:0000313" key="4">
    <source>
        <dbReference type="Proteomes" id="UP000001555"/>
    </source>
</evidence>
<dbReference type="EMBL" id="ABJB010317199">
    <property type="status" value="NOT_ANNOTATED_CDS"/>
    <property type="molecule type" value="Genomic_DNA"/>
</dbReference>
<keyword evidence="1" id="KW-1133">Transmembrane helix</keyword>
<dbReference type="VEuPathDB" id="VectorBase:ISCI000341"/>
<evidence type="ECO:0000313" key="2">
    <source>
        <dbReference type="EMBL" id="EEC01437.1"/>
    </source>
</evidence>
<keyword evidence="4" id="KW-1185">Reference proteome</keyword>
<dbReference type="InParanoid" id="B7P4B5"/>
<dbReference type="AlphaFoldDB" id="B7P4B5"/>
<dbReference type="VEuPathDB" id="VectorBase:ISCW000341"/>
<dbReference type="PaxDb" id="6945-B7P4B5"/>
<evidence type="ECO:0000256" key="1">
    <source>
        <dbReference type="SAM" id="Phobius"/>
    </source>
</evidence>
<dbReference type="EMBL" id="DS634813">
    <property type="protein sequence ID" value="EEC01437.1"/>
    <property type="molecule type" value="Genomic_DNA"/>
</dbReference>
<name>B7P4B5_IXOSC</name>